<dbReference type="GO" id="GO:0075523">
    <property type="term" value="P:viral translational frameshifting"/>
    <property type="evidence" value="ECO:0007669"/>
    <property type="project" value="UniProtKB-KW"/>
</dbReference>
<reference evidence="6 7" key="1">
    <citation type="journal article" date="2016" name="Mol. Biol. Evol.">
        <title>Comparative Genomics of Early-Diverging Mushroom-Forming Fungi Provides Insights into the Origins of Lignocellulose Decay Capabilities.</title>
        <authorList>
            <person name="Nagy L.G."/>
            <person name="Riley R."/>
            <person name="Tritt A."/>
            <person name="Adam C."/>
            <person name="Daum C."/>
            <person name="Floudas D."/>
            <person name="Sun H."/>
            <person name="Yadav J.S."/>
            <person name="Pangilinan J."/>
            <person name="Larsson K.H."/>
            <person name="Matsuura K."/>
            <person name="Barry K."/>
            <person name="Labutti K."/>
            <person name="Kuo R."/>
            <person name="Ohm R.A."/>
            <person name="Bhattacharya S.S."/>
            <person name="Shirouzu T."/>
            <person name="Yoshinaga Y."/>
            <person name="Martin F.M."/>
            <person name="Grigoriev I.V."/>
            <person name="Hibbett D.S."/>
        </authorList>
    </citation>
    <scope>NUCLEOTIDE SEQUENCE [LARGE SCALE GENOMIC DNA]</scope>
    <source>
        <strain evidence="6 7">HHB14362 ss-1</strain>
    </source>
</reference>
<evidence type="ECO:0000256" key="1">
    <source>
        <dbReference type="ARBA" id="ARBA00002307"/>
    </source>
</evidence>
<protein>
    <recommendedName>
        <fullName evidence="4">Ornithine decarboxylase antizyme</fullName>
    </recommendedName>
</protein>
<evidence type="ECO:0000313" key="7">
    <source>
        <dbReference type="Proteomes" id="UP000076761"/>
    </source>
</evidence>
<sequence length="300" mass="31678">MSNFIMSNYTKPQSSLCPTNGRQAVGDGALSFDAAPSVLAVCHMQGTDDLYYYSTTFSGGPGKCPPDRGSSDWVTDSPARIFSTSPISDRSSMLSLPEAEYFPKSIVYPPTPPPDDVHTALDSFSSVPAAVVASPQAIRGRVRAPVEELMTPPLTPDDEEEGNGSVSAISAKQSNAALDFLTSLFPRNGLSALPYAKSVSISAPNMGATFDGVVLEAPSKPKTFYVNGRNADSVNLRESVTALLDLADEQLQCSALVIVLERASPALGDLLHALMYVGGTVVTKPPFQADPAYVLVGLEI</sequence>
<dbReference type="Gene3D" id="3.40.630.60">
    <property type="match status" value="1"/>
</dbReference>
<dbReference type="AlphaFoldDB" id="A0A165TJI4"/>
<evidence type="ECO:0000313" key="6">
    <source>
        <dbReference type="EMBL" id="KZT26761.1"/>
    </source>
</evidence>
<dbReference type="PANTHER" id="PTHR10279:SF10">
    <property type="entry name" value="ORNITHINE DECARBOXYLASE ANTIZYME"/>
    <property type="match status" value="1"/>
</dbReference>
<evidence type="ECO:0000256" key="4">
    <source>
        <dbReference type="ARBA" id="ARBA00017712"/>
    </source>
</evidence>
<dbReference type="GO" id="GO:0008073">
    <property type="term" value="F:ornithine decarboxylase inhibitor activity"/>
    <property type="evidence" value="ECO:0007669"/>
    <property type="project" value="InterPro"/>
</dbReference>
<evidence type="ECO:0000256" key="2">
    <source>
        <dbReference type="ARBA" id="ARBA00008796"/>
    </source>
</evidence>
<dbReference type="GO" id="GO:0045732">
    <property type="term" value="P:positive regulation of protein catabolic process"/>
    <property type="evidence" value="ECO:0007669"/>
    <property type="project" value="TreeGrafter"/>
</dbReference>
<evidence type="ECO:0000256" key="3">
    <source>
        <dbReference type="ARBA" id="ARBA00011486"/>
    </source>
</evidence>
<dbReference type="OrthoDB" id="5959761at2759"/>
<evidence type="ECO:0000256" key="5">
    <source>
        <dbReference type="ARBA" id="ARBA00022758"/>
    </source>
</evidence>
<comment type="similarity">
    <text evidence="2">Belongs to the ODC antizyme family.</text>
</comment>
<dbReference type="GO" id="GO:0005634">
    <property type="term" value="C:nucleus"/>
    <property type="evidence" value="ECO:0007669"/>
    <property type="project" value="TreeGrafter"/>
</dbReference>
<dbReference type="EMBL" id="KV425565">
    <property type="protein sequence ID" value="KZT26761.1"/>
    <property type="molecule type" value="Genomic_DNA"/>
</dbReference>
<dbReference type="InParanoid" id="A0A165TJI4"/>
<proteinExistence type="inferred from homology"/>
<dbReference type="PANTHER" id="PTHR10279">
    <property type="entry name" value="ORNITHINE DECARBOXYLASE ANTIZYME"/>
    <property type="match status" value="1"/>
</dbReference>
<keyword evidence="5" id="KW-0688">Ribosomal frameshifting</keyword>
<dbReference type="SUPFAM" id="SSF55729">
    <property type="entry name" value="Acyl-CoA N-acyltransferases (Nat)"/>
    <property type="match status" value="1"/>
</dbReference>
<dbReference type="InterPro" id="IPR038581">
    <property type="entry name" value="ODC_AZ_sf"/>
</dbReference>
<comment type="function">
    <text evidence="1">Ornithine decarboxylase (ODC) antizyme protein that negatively regulates ODC activity and intracellular polyamine biosynthesis in response to increased intracellular polyamine levels. Binds to ODC monomers, inhibiting the assembly of the functional ODC homodimer, and targets the monomers for ubiquitin-independent proteolytic destruction by the 26S proteasome.</text>
</comment>
<name>A0A165TJI4_9AGAM</name>
<dbReference type="InterPro" id="IPR002993">
    <property type="entry name" value="ODC_AZ"/>
</dbReference>
<dbReference type="InterPro" id="IPR016181">
    <property type="entry name" value="Acyl_CoA_acyltransferase"/>
</dbReference>
<dbReference type="Proteomes" id="UP000076761">
    <property type="component" value="Unassembled WGS sequence"/>
</dbReference>
<accession>A0A165TJI4</accession>
<dbReference type="Pfam" id="PF02100">
    <property type="entry name" value="ODC_AZ"/>
    <property type="match status" value="1"/>
</dbReference>
<organism evidence="6 7">
    <name type="scientific">Neolentinus lepideus HHB14362 ss-1</name>
    <dbReference type="NCBI Taxonomy" id="1314782"/>
    <lineage>
        <taxon>Eukaryota</taxon>
        <taxon>Fungi</taxon>
        <taxon>Dikarya</taxon>
        <taxon>Basidiomycota</taxon>
        <taxon>Agaricomycotina</taxon>
        <taxon>Agaricomycetes</taxon>
        <taxon>Gloeophyllales</taxon>
        <taxon>Gloeophyllaceae</taxon>
        <taxon>Neolentinus</taxon>
    </lineage>
</organism>
<dbReference type="GO" id="GO:0005737">
    <property type="term" value="C:cytoplasm"/>
    <property type="evidence" value="ECO:0007669"/>
    <property type="project" value="TreeGrafter"/>
</dbReference>
<keyword evidence="7" id="KW-1185">Reference proteome</keyword>
<gene>
    <name evidence="6" type="ORF">NEOLEDRAFT_1155494</name>
</gene>
<comment type="subunit">
    <text evidence="3">Interacts with ODC and thereby sterically blocks ODC homodimerization.</text>
</comment>